<dbReference type="STRING" id="442562.Rumeso_04002"/>
<gene>
    <name evidence="2" type="ORF">Rumeso_04002</name>
</gene>
<evidence type="ECO:0000313" key="2">
    <source>
        <dbReference type="EMBL" id="EYD74465.1"/>
    </source>
</evidence>
<organism evidence="2 3">
    <name type="scientific">Rubellimicrobium mesophilum DSM 19309</name>
    <dbReference type="NCBI Taxonomy" id="442562"/>
    <lineage>
        <taxon>Bacteria</taxon>
        <taxon>Pseudomonadati</taxon>
        <taxon>Pseudomonadota</taxon>
        <taxon>Alphaproteobacteria</taxon>
        <taxon>Rhodobacterales</taxon>
        <taxon>Roseobacteraceae</taxon>
        <taxon>Rubellimicrobium</taxon>
    </lineage>
</organism>
<dbReference type="RefSeq" id="WP_342670770.1">
    <property type="nucleotide sequence ID" value="NZ_KK088573.1"/>
</dbReference>
<reference evidence="2 3" key="1">
    <citation type="submission" date="2013-02" db="EMBL/GenBank/DDBJ databases">
        <authorList>
            <person name="Fiebig A."/>
            <person name="Goeker M."/>
            <person name="Klenk H.-P.P."/>
        </authorList>
    </citation>
    <scope>NUCLEOTIDE SEQUENCE [LARGE SCALE GENOMIC DNA]</scope>
    <source>
        <strain evidence="2 3">DSM 19309</strain>
    </source>
</reference>
<keyword evidence="1" id="KW-0472">Membrane</keyword>
<keyword evidence="1" id="KW-1133">Transmembrane helix</keyword>
<feature type="transmembrane region" description="Helical" evidence="1">
    <location>
        <begin position="20"/>
        <end position="42"/>
    </location>
</feature>
<dbReference type="AlphaFoldDB" id="A0A017HJG7"/>
<dbReference type="Proteomes" id="UP000019666">
    <property type="component" value="Unassembled WGS sequence"/>
</dbReference>
<comment type="caution">
    <text evidence="2">The sequence shown here is derived from an EMBL/GenBank/DDBJ whole genome shotgun (WGS) entry which is preliminary data.</text>
</comment>
<keyword evidence="3" id="KW-1185">Reference proteome</keyword>
<protein>
    <submittedName>
        <fullName evidence="2">Uncharacterized protein</fullName>
    </submittedName>
</protein>
<name>A0A017HJG7_9RHOB</name>
<proteinExistence type="predicted"/>
<dbReference type="HOGENOM" id="CLU_3029660_0_0_5"/>
<dbReference type="EMBL" id="AOSK01000113">
    <property type="protein sequence ID" value="EYD74465.1"/>
    <property type="molecule type" value="Genomic_DNA"/>
</dbReference>
<evidence type="ECO:0000313" key="3">
    <source>
        <dbReference type="Proteomes" id="UP000019666"/>
    </source>
</evidence>
<sequence>MILVKGVESVASQAVHDDPMLWPLAYLSPAVGLAVGSLLVGLAARPRRVRREAVP</sequence>
<evidence type="ECO:0000256" key="1">
    <source>
        <dbReference type="SAM" id="Phobius"/>
    </source>
</evidence>
<keyword evidence="1" id="KW-0812">Transmembrane</keyword>
<accession>A0A017HJG7</accession>